<evidence type="ECO:0000313" key="7">
    <source>
        <dbReference type="Proteomes" id="UP000269374"/>
    </source>
</evidence>
<dbReference type="Pfam" id="PF01832">
    <property type="entry name" value="Glucosaminidase"/>
    <property type="match status" value="1"/>
</dbReference>
<dbReference type="InterPro" id="IPR002901">
    <property type="entry name" value="MGlyc_endo_b_GlcNAc-like_dom"/>
</dbReference>
<feature type="region of interest" description="Disordered" evidence="3">
    <location>
        <begin position="48"/>
        <end position="181"/>
    </location>
</feature>
<dbReference type="AlphaFoldDB" id="A0A387BAY7"/>
<dbReference type="PROSITE" id="PS50911">
    <property type="entry name" value="CHAP"/>
    <property type="match status" value="1"/>
</dbReference>
<sequence>MREKLKKNKNKTDTYITYKLMAGTALALGISTFGAAAHADELPVSNEVTSTSQVVNNGNELVTSDDSGQMETGDTGQGTTDNNNETPSNRPDETGSNGESSEGTGNSGDDSSVTAPDETKPTEPSTPPTPPSTPDKPTASKPSTPASPSKPKPVSPKPSTPSKTGSSSTKTVTSRVSSHSETVVSSYANSAYYQSSAVANSKLSNATSIYTGPVLKKIEAAQPIKKIDASSPEAFIKSIAPRVQVLAGKNNLFASIILAQAILESGYGQSNMAQKYFNIFNITGAYLGKAVTFQTQEFAGTNPYFIQQSFRVYSNYDQSLDDYINLMLKGTTWNPDIYAGSWKSQAKTYQEAAESLQGVFATDPDYAQKLIDIIQEYNLNFYDNVDSSTQVWASDTPTSPVLSSKLDSSNFPTYNGVEYPGSESYAFGNCTQYVYNRIIQLGGQIGTHMGNGGEWGINAQAQGYYTTTVPTEGYAVSFPPGVAGSSSVYGHVAFVEKVYPDNSILVSEMNVKGNNIVSERHISAGVAALATYIQPK</sequence>
<reference evidence="6 7" key="1">
    <citation type="submission" date="2018-09" db="EMBL/GenBank/DDBJ databases">
        <title>Genome sequencing of strain 1JSPR-7.</title>
        <authorList>
            <person name="Heo J."/>
            <person name="Kim S.-J."/>
            <person name="Kwon S.-W."/>
        </authorList>
    </citation>
    <scope>NUCLEOTIDE SEQUENCE [LARGE SCALE GENOMIC DNA]</scope>
    <source>
        <strain evidence="6 7">1JSPR-7</strain>
    </source>
</reference>
<dbReference type="Gene3D" id="4.10.80.30">
    <property type="entry name" value="DNA polymerase, domain 6"/>
    <property type="match status" value="1"/>
</dbReference>
<name>A0A387BAY7_9LACT</name>
<feature type="compositionally biased region" description="Low complexity" evidence="3">
    <location>
        <begin position="94"/>
        <end position="112"/>
    </location>
</feature>
<feature type="chain" id="PRO_5017282281" evidence="4">
    <location>
        <begin position="40"/>
        <end position="536"/>
    </location>
</feature>
<organism evidence="6 7">
    <name type="scientific">Lactococcus allomyrinae</name>
    <dbReference type="NCBI Taxonomy" id="2419773"/>
    <lineage>
        <taxon>Bacteria</taxon>
        <taxon>Bacillati</taxon>
        <taxon>Bacillota</taxon>
        <taxon>Bacilli</taxon>
        <taxon>Lactobacillales</taxon>
        <taxon>Streptococcaceae</taxon>
        <taxon>Lactococcus</taxon>
    </lineage>
</organism>
<dbReference type="InterPro" id="IPR007921">
    <property type="entry name" value="CHAP_dom"/>
</dbReference>
<dbReference type="PRINTS" id="PR01002">
    <property type="entry name" value="FLGFLGJ"/>
</dbReference>
<gene>
    <name evidence="6" type="ORF">D7I46_07280</name>
</gene>
<accession>A0A387BAY7</accession>
<evidence type="ECO:0000256" key="4">
    <source>
        <dbReference type="SAM" id="SignalP"/>
    </source>
</evidence>
<dbReference type="OrthoDB" id="977752at2"/>
<dbReference type="InterPro" id="IPR038765">
    <property type="entry name" value="Papain-like_cys_pep_sf"/>
</dbReference>
<evidence type="ECO:0000259" key="5">
    <source>
        <dbReference type="PROSITE" id="PS50911"/>
    </source>
</evidence>
<dbReference type="GO" id="GO:0004040">
    <property type="term" value="F:amidase activity"/>
    <property type="evidence" value="ECO:0007669"/>
    <property type="project" value="InterPro"/>
</dbReference>
<dbReference type="Pfam" id="PF05257">
    <property type="entry name" value="CHAP"/>
    <property type="match status" value="1"/>
</dbReference>
<feature type="compositionally biased region" description="Pro residues" evidence="3">
    <location>
        <begin position="124"/>
        <end position="134"/>
    </location>
</feature>
<dbReference type="RefSeq" id="WP_120772296.1">
    <property type="nucleotide sequence ID" value="NZ_CP032627.1"/>
</dbReference>
<dbReference type="InterPro" id="IPR051056">
    <property type="entry name" value="Glycosyl_Hydrolase_73"/>
</dbReference>
<dbReference type="PANTHER" id="PTHR33308">
    <property type="entry name" value="PEPTIDOGLYCAN HYDROLASE FLGJ"/>
    <property type="match status" value="1"/>
</dbReference>
<feature type="compositionally biased region" description="Low complexity" evidence="3">
    <location>
        <begin position="69"/>
        <end position="86"/>
    </location>
</feature>
<dbReference type="Gene3D" id="3.90.1720.10">
    <property type="entry name" value="endopeptidase domain like (from Nostoc punctiforme)"/>
    <property type="match status" value="1"/>
</dbReference>
<dbReference type="EMBL" id="CP032627">
    <property type="protein sequence ID" value="AYG00913.1"/>
    <property type="molecule type" value="Genomic_DNA"/>
</dbReference>
<dbReference type="PANTHER" id="PTHR33308:SF9">
    <property type="entry name" value="PEPTIDOGLYCAN HYDROLASE FLGJ"/>
    <property type="match status" value="1"/>
</dbReference>
<dbReference type="KEGG" id="lact:D7I46_07280"/>
<feature type="domain" description="Peptidase C51" evidence="5">
    <location>
        <begin position="405"/>
        <end position="534"/>
    </location>
</feature>
<evidence type="ECO:0000256" key="3">
    <source>
        <dbReference type="SAM" id="MobiDB-lite"/>
    </source>
</evidence>
<protein>
    <submittedName>
        <fullName evidence="6">Amidase domain-containing protein</fullName>
    </submittedName>
</protein>
<proteinExistence type="inferred from homology"/>
<feature type="compositionally biased region" description="Low complexity" evidence="3">
    <location>
        <begin position="160"/>
        <end position="181"/>
    </location>
</feature>
<feature type="compositionally biased region" description="Polar residues" evidence="3">
    <location>
        <begin position="48"/>
        <end position="67"/>
    </location>
</feature>
<dbReference type="SUPFAM" id="SSF54001">
    <property type="entry name" value="Cysteine proteinases"/>
    <property type="match status" value="1"/>
</dbReference>
<evidence type="ECO:0000256" key="1">
    <source>
        <dbReference type="ARBA" id="ARBA00010266"/>
    </source>
</evidence>
<comment type="similarity">
    <text evidence="1">Belongs to the glycosyl hydrolase 73 family.</text>
</comment>
<feature type="compositionally biased region" description="Pro residues" evidence="3">
    <location>
        <begin position="148"/>
        <end position="159"/>
    </location>
</feature>
<dbReference type="SMART" id="SM00047">
    <property type="entry name" value="LYZ2"/>
    <property type="match status" value="1"/>
</dbReference>
<dbReference type="Gene3D" id="1.10.530.10">
    <property type="match status" value="1"/>
</dbReference>
<dbReference type="NCBIfam" id="NF006362">
    <property type="entry name" value="PRK08581.1-4"/>
    <property type="match status" value="1"/>
</dbReference>
<feature type="compositionally biased region" description="Low complexity" evidence="3">
    <location>
        <begin position="135"/>
        <end position="147"/>
    </location>
</feature>
<evidence type="ECO:0000313" key="6">
    <source>
        <dbReference type="EMBL" id="AYG00913.1"/>
    </source>
</evidence>
<feature type="signal peptide" evidence="4">
    <location>
        <begin position="1"/>
        <end position="39"/>
    </location>
</feature>
<keyword evidence="7" id="KW-1185">Reference proteome</keyword>
<keyword evidence="4" id="KW-0732">Signal</keyword>
<keyword evidence="2" id="KW-0378">Hydrolase</keyword>
<dbReference type="Proteomes" id="UP000269374">
    <property type="component" value="Chromosome"/>
</dbReference>
<evidence type="ECO:0000256" key="2">
    <source>
        <dbReference type="ARBA" id="ARBA00022801"/>
    </source>
</evidence>